<dbReference type="GO" id="GO:0060090">
    <property type="term" value="F:molecular adaptor activity"/>
    <property type="evidence" value="ECO:0007669"/>
    <property type="project" value="InterPro"/>
</dbReference>
<feature type="domain" description="ELK" evidence="7">
    <location>
        <begin position="586"/>
        <end position="607"/>
    </location>
</feature>
<keyword evidence="9" id="KW-1185">Reference proteome</keyword>
<organism evidence="8 9">
    <name type="scientific">Ophiophagus hannah</name>
    <name type="common">King cobra</name>
    <name type="synonym">Naja hannah</name>
    <dbReference type="NCBI Taxonomy" id="8665"/>
    <lineage>
        <taxon>Eukaryota</taxon>
        <taxon>Metazoa</taxon>
        <taxon>Chordata</taxon>
        <taxon>Craniata</taxon>
        <taxon>Vertebrata</taxon>
        <taxon>Euteleostomi</taxon>
        <taxon>Lepidosauria</taxon>
        <taxon>Squamata</taxon>
        <taxon>Bifurcata</taxon>
        <taxon>Unidentata</taxon>
        <taxon>Episquamata</taxon>
        <taxon>Toxicofera</taxon>
        <taxon>Serpentes</taxon>
        <taxon>Colubroidea</taxon>
        <taxon>Elapidae</taxon>
        <taxon>Elapinae</taxon>
        <taxon>Ophiophagus</taxon>
    </lineage>
</organism>
<evidence type="ECO:0000256" key="6">
    <source>
        <dbReference type="SAM" id="MobiDB-lite"/>
    </source>
</evidence>
<sequence length="1290" mass="151062">LAQFRQRKAFSDGQHAFKKQKKKKKISKLKDEELIQEGLDINQLQTEEASLHSCQRGAAATTESVTVRTLHSDEMIKHDQTYTTELESEISTPADDYSSEEEELEFGEKYTDHEVQNTVTELEMMKNELAGKQQEIEELNKELEEMRAAYGTDGLQQLQEFETAIKKRDNIITQLTANLQQARMEKDETMREFLELTEQSQKLQIQFQHASETLRNTSHSSTAADLLQARQQIFAYQQQLEEQEQLLRNYQKKNEDFELQVSLLQHKIMDMEKWKDEEDCSTKKKMHEQQTTIEQLEAKCIEHEENIFLYLKKLSVAEKSLQELKEENFRKNQELGNVKLELTTSKQKERQCSDEIKQLMGTVEELQKRFHKDNQYENDIKEKMELEAQRKLADLRAELEEMHGQQIVQLKQELIREHSAEIEKLLAQQKADLENVCSVNINEDQMQLMNTAINELNQMVQDANYQKEKVKQELSKQVELLSLEKSSFQNQVEDLCQELSFAREQIQRVKKTINEKESKLQEVDTLKISIGDLKAQLASASEIRKELEMKHEAEITNYKIKLEMLEKEKDAVLDRMAESQEAELERLRTQLLFSHEEELSKMKDDLQIGHKINIENLKDNMTMQAKQQLVDLQNEMNKKIEAMQFENDNLVKNQNQLTLEIARLKDLPPPTVNTNSEEMMLLVNNLQKEIEVLRQEEKKKCILEQEIQELQLKTELLEKQMKEQAHCLQEKYLLVEAQNNVLEGENKALQDRLNKCTIRNVEGNLILTSNNSSSGDFDLQNRIDKLMAENEKLVQQDIKQKEEIDTLKNSFSLAEINFNHNYQELQENYTSLLKIKLDLEENKGKNEAEYKTKLQTLMEKIQHLQGDFPVGLQTQSTVVHSKRQKVLKDFGEVIEKDTSELMEKLELAQHENLELSLRLSDISEQLKAKHHQTCQLNEEIMCLKQDKEHISTRCKELEFVVSHKLKENMNSFAQETENCSGELAKDQPSVKEPGNFVSDFSQKFDRSIGEKEEKLIPSELLAHSIPVEEILQQKLSPEQESLLDNFNQIHKITGECVCMDFVQRENKLKEQLDMLKTEQSDLKLQMEAQRICLFVVYSAHVNQVREYMENEKENALSALKEELQLRHTQELCELKESQIVDNQKTDEKDQSAWVHLEELSKKVVEECSKLTKQSKRALVYFHSTEFFFNSVGMVRLPMNVHNFVTQLISEKLCLKLVFIIYSFIGIKVKSVSQEEVENLKFQLEEQHAQEIEHLRSYFHQKLKETEEKYFIEIVHLQNRLQIASESSENS</sequence>
<feature type="coiled-coil region" evidence="5">
    <location>
        <begin position="115"/>
        <end position="428"/>
    </location>
</feature>
<feature type="domain" description="ELK" evidence="7">
    <location>
        <begin position="323"/>
        <end position="343"/>
    </location>
</feature>
<comment type="subcellular location">
    <subcellularLocation>
        <location evidence="1">Cytoplasm</location>
        <location evidence="1">Cytoskeleton</location>
        <location evidence="1">Microtubule organizing center</location>
        <location evidence="1">Centrosome</location>
    </subcellularLocation>
</comment>
<feature type="coiled-coil region" evidence="5">
    <location>
        <begin position="453"/>
        <end position="597"/>
    </location>
</feature>
<evidence type="ECO:0000313" key="9">
    <source>
        <dbReference type="Proteomes" id="UP000018936"/>
    </source>
</evidence>
<feature type="compositionally biased region" description="Basic residues" evidence="6">
    <location>
        <begin position="16"/>
        <end position="27"/>
    </location>
</feature>
<dbReference type="InterPro" id="IPR028745">
    <property type="entry name" value="AKAP9/Pericentrin"/>
</dbReference>
<protein>
    <submittedName>
        <fullName evidence="8">A-kinase anchor protein 9</fullName>
    </submittedName>
</protein>
<feature type="domain" description="ELK" evidence="7">
    <location>
        <begin position="1118"/>
        <end position="1139"/>
    </location>
</feature>
<dbReference type="GO" id="GO:1903358">
    <property type="term" value="P:regulation of Golgi organization"/>
    <property type="evidence" value="ECO:0007669"/>
    <property type="project" value="TreeGrafter"/>
</dbReference>
<feature type="domain" description="ELK" evidence="7">
    <location>
        <begin position="1238"/>
        <end position="1259"/>
    </location>
</feature>
<dbReference type="GO" id="GO:0051661">
    <property type="term" value="P:maintenance of centrosome location"/>
    <property type="evidence" value="ECO:0007669"/>
    <property type="project" value="TreeGrafter"/>
</dbReference>
<comment type="caution">
    <text evidence="8">The sequence shown here is derived from an EMBL/GenBank/DDBJ whole genome shotgun (WGS) entry which is preliminary data.</text>
</comment>
<evidence type="ECO:0000256" key="1">
    <source>
        <dbReference type="ARBA" id="ARBA00004300"/>
    </source>
</evidence>
<dbReference type="OrthoDB" id="2020852at2759"/>
<dbReference type="GO" id="GO:0016301">
    <property type="term" value="F:kinase activity"/>
    <property type="evidence" value="ECO:0007669"/>
    <property type="project" value="UniProtKB-KW"/>
</dbReference>
<feature type="coiled-coil region" evidence="5">
    <location>
        <begin position="822"/>
        <end position="867"/>
    </location>
</feature>
<feature type="coiled-coil region" evidence="5">
    <location>
        <begin position="622"/>
        <end position="759"/>
    </location>
</feature>
<dbReference type="PANTHER" id="PTHR44981:SF1">
    <property type="entry name" value="A-KINASE ANCHOR PROTEIN 9"/>
    <property type="match status" value="1"/>
</dbReference>
<evidence type="ECO:0000256" key="5">
    <source>
        <dbReference type="SAM" id="Coils"/>
    </source>
</evidence>
<dbReference type="PANTHER" id="PTHR44981">
    <property type="entry name" value="PERICENTRIN-LIKE PROTEIN, ISOFORM F"/>
    <property type="match status" value="1"/>
</dbReference>
<dbReference type="SMART" id="SM01188">
    <property type="entry name" value="ELK"/>
    <property type="match status" value="7"/>
</dbReference>
<dbReference type="GO" id="GO:0034237">
    <property type="term" value="F:protein kinase A regulatory subunit binding"/>
    <property type="evidence" value="ECO:0007669"/>
    <property type="project" value="TreeGrafter"/>
</dbReference>
<feature type="non-terminal residue" evidence="8">
    <location>
        <position position="1290"/>
    </location>
</feature>
<dbReference type="Proteomes" id="UP000018936">
    <property type="component" value="Unassembled WGS sequence"/>
</dbReference>
<dbReference type="GO" id="GO:0005795">
    <property type="term" value="C:Golgi stack"/>
    <property type="evidence" value="ECO:0007669"/>
    <property type="project" value="TreeGrafter"/>
</dbReference>
<feature type="domain" description="ELK" evidence="7">
    <location>
        <begin position="616"/>
        <end position="637"/>
    </location>
</feature>
<feature type="domain" description="ELK" evidence="7">
    <location>
        <begin position="394"/>
        <end position="415"/>
    </location>
</feature>
<evidence type="ECO:0000256" key="2">
    <source>
        <dbReference type="ARBA" id="ARBA00022490"/>
    </source>
</evidence>
<reference evidence="8 9" key="1">
    <citation type="journal article" date="2013" name="Proc. Natl. Acad. Sci. U.S.A.">
        <title>The king cobra genome reveals dynamic gene evolution and adaptation in the snake venom system.</title>
        <authorList>
            <person name="Vonk F.J."/>
            <person name="Casewell N.R."/>
            <person name="Henkel C.V."/>
            <person name="Heimberg A.M."/>
            <person name="Jansen H.J."/>
            <person name="McCleary R.J."/>
            <person name="Kerkkamp H.M."/>
            <person name="Vos R.A."/>
            <person name="Guerreiro I."/>
            <person name="Calvete J.J."/>
            <person name="Wuster W."/>
            <person name="Woods A.E."/>
            <person name="Logan J.M."/>
            <person name="Harrison R.A."/>
            <person name="Castoe T.A."/>
            <person name="de Koning A.P."/>
            <person name="Pollock D.D."/>
            <person name="Yandell M."/>
            <person name="Calderon D."/>
            <person name="Renjifo C."/>
            <person name="Currier R.B."/>
            <person name="Salgado D."/>
            <person name="Pla D."/>
            <person name="Sanz L."/>
            <person name="Hyder A.S."/>
            <person name="Ribeiro J.M."/>
            <person name="Arntzen J.W."/>
            <person name="van den Thillart G.E."/>
            <person name="Boetzer M."/>
            <person name="Pirovano W."/>
            <person name="Dirks R.P."/>
            <person name="Spaink H.P."/>
            <person name="Duboule D."/>
            <person name="McGlinn E."/>
            <person name="Kini R.M."/>
            <person name="Richardson M.K."/>
        </authorList>
    </citation>
    <scope>NUCLEOTIDE SEQUENCE</scope>
    <source>
        <tissue evidence="8">Blood</tissue>
    </source>
</reference>
<evidence type="ECO:0000313" key="8">
    <source>
        <dbReference type="EMBL" id="ETE64630.1"/>
    </source>
</evidence>
<feature type="region of interest" description="Disordered" evidence="6">
    <location>
        <begin position="1"/>
        <end position="27"/>
    </location>
</feature>
<feature type="domain" description="ELK" evidence="7">
    <location>
        <begin position="542"/>
        <end position="565"/>
    </location>
</feature>
<dbReference type="GO" id="GO:0097060">
    <property type="term" value="C:synaptic membrane"/>
    <property type="evidence" value="ECO:0007669"/>
    <property type="project" value="TreeGrafter"/>
</dbReference>
<keyword evidence="8" id="KW-0418">Kinase</keyword>
<dbReference type="GO" id="GO:0005813">
    <property type="term" value="C:centrosome"/>
    <property type="evidence" value="ECO:0007669"/>
    <property type="project" value="UniProtKB-SubCell"/>
</dbReference>
<gene>
    <name evidence="8" type="primary">AKAP9</name>
    <name evidence="8" type="ORF">L345_09597</name>
</gene>
<dbReference type="GO" id="GO:0015459">
    <property type="term" value="F:potassium channel regulator activity"/>
    <property type="evidence" value="ECO:0007669"/>
    <property type="project" value="TreeGrafter"/>
</dbReference>
<keyword evidence="4" id="KW-0206">Cytoskeleton</keyword>
<keyword evidence="8" id="KW-0808">Transferase</keyword>
<evidence type="ECO:0000259" key="7">
    <source>
        <dbReference type="SMART" id="SM01188"/>
    </source>
</evidence>
<dbReference type="GO" id="GO:0060307">
    <property type="term" value="P:regulation of ventricular cardiac muscle cell membrane repolarization"/>
    <property type="evidence" value="ECO:0007669"/>
    <property type="project" value="TreeGrafter"/>
</dbReference>
<dbReference type="GO" id="GO:0007165">
    <property type="term" value="P:signal transduction"/>
    <property type="evidence" value="ECO:0007669"/>
    <property type="project" value="InterPro"/>
</dbReference>
<name>V8NRE0_OPHHA</name>
<dbReference type="EMBL" id="AZIM01002166">
    <property type="protein sequence ID" value="ETE64630.1"/>
    <property type="molecule type" value="Genomic_DNA"/>
</dbReference>
<evidence type="ECO:0000256" key="4">
    <source>
        <dbReference type="ARBA" id="ARBA00023212"/>
    </source>
</evidence>
<evidence type="ECO:0000256" key="3">
    <source>
        <dbReference type="ARBA" id="ARBA00023054"/>
    </source>
</evidence>
<proteinExistence type="predicted"/>
<dbReference type="GO" id="GO:0005801">
    <property type="term" value="C:cis-Golgi network"/>
    <property type="evidence" value="ECO:0007669"/>
    <property type="project" value="TreeGrafter"/>
</dbReference>
<accession>V8NRE0</accession>
<keyword evidence="2" id="KW-0963">Cytoplasm</keyword>
<dbReference type="GO" id="GO:0003677">
    <property type="term" value="F:DNA binding"/>
    <property type="evidence" value="ECO:0007669"/>
    <property type="project" value="InterPro"/>
</dbReference>
<feature type="non-terminal residue" evidence="8">
    <location>
        <position position="1"/>
    </location>
</feature>
<keyword evidence="3 5" id="KW-0175">Coiled coil</keyword>
<dbReference type="InterPro" id="IPR005539">
    <property type="entry name" value="ELK_dom"/>
</dbReference>